<organism evidence="2 3">
    <name type="scientific">Kocuria soli</name>
    <dbReference type="NCBI Taxonomy" id="2485125"/>
    <lineage>
        <taxon>Bacteria</taxon>
        <taxon>Bacillati</taxon>
        <taxon>Actinomycetota</taxon>
        <taxon>Actinomycetes</taxon>
        <taxon>Micrococcales</taxon>
        <taxon>Micrococcaceae</taxon>
        <taxon>Kocuria</taxon>
    </lineage>
</organism>
<dbReference type="Proteomes" id="UP000270616">
    <property type="component" value="Unassembled WGS sequence"/>
</dbReference>
<evidence type="ECO:0000256" key="1">
    <source>
        <dbReference type="SAM" id="Phobius"/>
    </source>
</evidence>
<evidence type="ECO:0000313" key="2">
    <source>
        <dbReference type="EMBL" id="ROZ61868.1"/>
    </source>
</evidence>
<feature type="transmembrane region" description="Helical" evidence="1">
    <location>
        <begin position="98"/>
        <end position="119"/>
    </location>
</feature>
<reference evidence="2 3" key="1">
    <citation type="submission" date="2018-10" db="EMBL/GenBank/DDBJ databases">
        <title>Kocuria sp. M5W7-7, whole genome shotgun sequence.</title>
        <authorList>
            <person name="Tuo L."/>
        </authorList>
    </citation>
    <scope>NUCLEOTIDE SEQUENCE [LARGE SCALE GENOMIC DNA]</scope>
    <source>
        <strain evidence="2 3">M5W7-7</strain>
    </source>
</reference>
<evidence type="ECO:0000313" key="3">
    <source>
        <dbReference type="Proteomes" id="UP000270616"/>
    </source>
</evidence>
<feature type="transmembrane region" description="Helical" evidence="1">
    <location>
        <begin position="64"/>
        <end position="86"/>
    </location>
</feature>
<keyword evidence="1" id="KW-0812">Transmembrane</keyword>
<dbReference type="EMBL" id="RKMF01000017">
    <property type="protein sequence ID" value="ROZ61868.1"/>
    <property type="molecule type" value="Genomic_DNA"/>
</dbReference>
<keyword evidence="1" id="KW-1133">Transmembrane helix</keyword>
<feature type="transmembrane region" description="Helical" evidence="1">
    <location>
        <begin position="131"/>
        <end position="156"/>
    </location>
</feature>
<proteinExistence type="predicted"/>
<keyword evidence="3" id="KW-1185">Reference proteome</keyword>
<dbReference type="AlphaFoldDB" id="A0A3N3ZP85"/>
<gene>
    <name evidence="2" type="ORF">EDL96_12235</name>
</gene>
<sequence>MRQTAGDGITVGAQDVVPERNSEVTVSYQQAPDGYGLVPTSSRTPRDPAKGSRTTFLQGLRSQILATAIVAVLATIIVGLGARGLIEDRQFNVIDDGAMIGCCTWVAFTLLWPYFGFDYDKEDLGVPDRAAVPLLVLIGPLVGFAATLSMSAWPLLLGDTAVPGTVTGNLWGQPLGLVLMGGATWVLTNVGVTFCTLVFVPFRRLWLRGVSVLPSLIGLFLGGWWYLGIQNAPFRMSTLLTVTMLIPVTTVGPVLVGLLLTHVRQRQGPGLAL</sequence>
<feature type="transmembrane region" description="Helical" evidence="1">
    <location>
        <begin position="205"/>
        <end position="227"/>
    </location>
</feature>
<name>A0A3N3ZP85_9MICC</name>
<comment type="caution">
    <text evidence="2">The sequence shown here is derived from an EMBL/GenBank/DDBJ whole genome shotgun (WGS) entry which is preliminary data.</text>
</comment>
<keyword evidence="1" id="KW-0472">Membrane</keyword>
<accession>A0A3N3ZP85</accession>
<protein>
    <submittedName>
        <fullName evidence="2">Uncharacterized protein</fullName>
    </submittedName>
</protein>
<feature type="transmembrane region" description="Helical" evidence="1">
    <location>
        <begin position="239"/>
        <end position="260"/>
    </location>
</feature>
<feature type="transmembrane region" description="Helical" evidence="1">
    <location>
        <begin position="176"/>
        <end position="200"/>
    </location>
</feature>